<evidence type="ECO:0000313" key="7">
    <source>
        <dbReference type="Proteomes" id="UP000053660"/>
    </source>
</evidence>
<comment type="subcellular location">
    <subcellularLocation>
        <location evidence="4">Cytoplasm</location>
    </subcellularLocation>
</comment>
<keyword evidence="7" id="KW-1185">Reference proteome</keyword>
<dbReference type="InterPro" id="IPR019382">
    <property type="entry name" value="eIF3l"/>
</dbReference>
<dbReference type="HAMAP" id="MF_03011">
    <property type="entry name" value="eIF3l"/>
    <property type="match status" value="1"/>
</dbReference>
<evidence type="ECO:0000256" key="4">
    <source>
        <dbReference type="HAMAP-Rule" id="MF_03011"/>
    </source>
</evidence>
<dbReference type="GO" id="GO:0003743">
    <property type="term" value="F:translation initiation factor activity"/>
    <property type="evidence" value="ECO:0007669"/>
    <property type="project" value="UniProtKB-UniRule"/>
</dbReference>
<dbReference type="GO" id="GO:0033290">
    <property type="term" value="C:eukaryotic 48S preinitiation complex"/>
    <property type="evidence" value="ECO:0007669"/>
    <property type="project" value="UniProtKB-UniRule"/>
</dbReference>
<organism evidence="6 7">
    <name type="scientific">Oesophagostomum dentatum</name>
    <name type="common">Nodular worm</name>
    <dbReference type="NCBI Taxonomy" id="61180"/>
    <lineage>
        <taxon>Eukaryota</taxon>
        <taxon>Metazoa</taxon>
        <taxon>Ecdysozoa</taxon>
        <taxon>Nematoda</taxon>
        <taxon>Chromadorea</taxon>
        <taxon>Rhabditida</taxon>
        <taxon>Rhabditina</taxon>
        <taxon>Rhabditomorpha</taxon>
        <taxon>Strongyloidea</taxon>
        <taxon>Strongylidae</taxon>
        <taxon>Oesophagostomum</taxon>
    </lineage>
</organism>
<dbReference type="PANTHER" id="PTHR13242">
    <property type="entry name" value="EUKARYOTIC TRANSLATION INITIATION FACTOR 3"/>
    <property type="match status" value="1"/>
</dbReference>
<evidence type="ECO:0000313" key="6">
    <source>
        <dbReference type="EMBL" id="KHJ87677.1"/>
    </source>
</evidence>
<dbReference type="AlphaFoldDB" id="A0A0B1SW05"/>
<evidence type="ECO:0000256" key="1">
    <source>
        <dbReference type="ARBA" id="ARBA00022490"/>
    </source>
</evidence>
<reference evidence="6 7" key="1">
    <citation type="submission" date="2014-03" db="EMBL/GenBank/DDBJ databases">
        <title>Draft genome of the hookworm Oesophagostomum dentatum.</title>
        <authorList>
            <person name="Mitreva M."/>
        </authorList>
    </citation>
    <scope>NUCLEOTIDE SEQUENCE [LARGE SCALE GENOMIC DNA]</scope>
    <source>
        <strain evidence="6 7">OD-Hann</strain>
    </source>
</reference>
<feature type="domain" description="PCI" evidence="5">
    <location>
        <begin position="442"/>
        <end position="633"/>
    </location>
</feature>
<dbReference type="PROSITE" id="PS50250">
    <property type="entry name" value="PCI"/>
    <property type="match status" value="1"/>
</dbReference>
<dbReference type="InterPro" id="IPR000717">
    <property type="entry name" value="PCI_dom"/>
</dbReference>
<keyword evidence="1 4" id="KW-0963">Cytoplasm</keyword>
<dbReference type="GO" id="GO:0005852">
    <property type="term" value="C:eukaryotic translation initiation factor 3 complex"/>
    <property type="evidence" value="ECO:0007669"/>
    <property type="project" value="UniProtKB-UniRule"/>
</dbReference>
<keyword evidence="2 4" id="KW-0396">Initiation factor</keyword>
<dbReference type="EMBL" id="KN557273">
    <property type="protein sequence ID" value="KHJ87677.1"/>
    <property type="molecule type" value="Genomic_DNA"/>
</dbReference>
<dbReference type="GO" id="GO:0016282">
    <property type="term" value="C:eukaryotic 43S preinitiation complex"/>
    <property type="evidence" value="ECO:0007669"/>
    <property type="project" value="UniProtKB-UniRule"/>
</dbReference>
<comment type="similarity">
    <text evidence="4">Belongs to the eIF-3 subunit L family.</text>
</comment>
<gene>
    <name evidence="6" type="ORF">OESDEN_12542</name>
</gene>
<protein>
    <recommendedName>
        <fullName evidence="4">Eukaryotic translation initiation factor 3 subunit L</fullName>
        <shortName evidence="4">eIF3l</shortName>
    </recommendedName>
</protein>
<evidence type="ECO:0000259" key="5">
    <source>
        <dbReference type="PROSITE" id="PS50250"/>
    </source>
</evidence>
<dbReference type="Proteomes" id="UP000053660">
    <property type="component" value="Unassembled WGS sequence"/>
</dbReference>
<comment type="subunit">
    <text evidence="4">Component of the eukaryotic translation initiation factor 3 (eIF-3) complex.</text>
</comment>
<keyword evidence="3 4" id="KW-0648">Protein biosynthesis</keyword>
<dbReference type="PANTHER" id="PTHR13242:SF0">
    <property type="entry name" value="EUKARYOTIC TRANSLATION INITIATION FACTOR 3 SUBUNIT L"/>
    <property type="match status" value="1"/>
</dbReference>
<evidence type="ECO:0000256" key="3">
    <source>
        <dbReference type="ARBA" id="ARBA00022917"/>
    </source>
</evidence>
<dbReference type="Pfam" id="PF10255">
    <property type="entry name" value="Paf67"/>
    <property type="match status" value="2"/>
</dbReference>
<dbReference type="GO" id="GO:0001732">
    <property type="term" value="P:formation of cytoplasmic translation initiation complex"/>
    <property type="evidence" value="ECO:0007669"/>
    <property type="project" value="UniProtKB-UniRule"/>
</dbReference>
<evidence type="ECO:0000256" key="2">
    <source>
        <dbReference type="ARBA" id="ARBA00022540"/>
    </source>
</evidence>
<name>A0A0B1SW05_OESDE</name>
<sequence length="682" mass="79321">MYSSMVDDISLSSMDTTRGLKFESHTGDPERDLVYERERRRAVDEDGVPTEVADYLDYFAQMIEKKDVAEIHNLYEQHFPDLTERFYRERMWPDEQTVESIVGSENRLFIILYKELYYRQVYARNQRGPSLSHRFESFMNYQDLFSEILSSKEPVSLALPNVWLWDIIDEFVYQFQAFCLYKANPGKRSVDEVDELISIEEAQNAWNIYPVLNILYSLLSKSQINEQLAAIKARKNRLFIILYKELYYRQVYARNQRGPSLSHRFESFMNYQDLFSEILSSKEPVSLALPNVWLWDIIDEFVYQFQAFCLYKANPGKRSVDEVDELISIEEAQNAWNIYPVLNILYSLLSKSQINEQLAAIKARRNPDEVADEFGQSPLYFKLGYFSLIGLLRTHVLLGDYHQALKTVANVELDAKGLYNTVPSCLVTLHYFVGFSHMMMRNYGEATKMFVNCLMFIQRTKAIQLQQQKQKNFQYDVIGKTYEQLFHLLAICLAIQPQRIDEAIASQLAERCGDRMSRMANGDLDEFRLAFQTGCPKFLSPTTVVYEGSNLSKEPLLRQSQAFLEGVEAQMALPVLRGYLKLYTSLPTKKLASFMDVDDASYDSFLGKLLTYKMIVNELGKDSIATPTDDDEPNTDIDFYVDKDMICIADTKVARRVGEHFIRHMQKLHEVQKLLKKLEVKP</sequence>
<accession>A0A0B1SW05</accession>
<dbReference type="OrthoDB" id="15082at2759"/>
<comment type="function">
    <text evidence="4">Component of the eukaryotic translation initiation factor 3 (eIF-3) complex, which is involved in protein synthesis of a specialized repertoire of mRNAs and, together with other initiation factors, stimulates binding of mRNA and methionyl-tRNAi to the 40S ribosome. The eIF-3 complex specifically targets and initiates translation of a subset of mRNAs involved in cell proliferation.</text>
</comment>
<proteinExistence type="inferred from homology"/>